<sequence>MSAYRHAVERIDSSDLACGVVLHSAPGYPAFPVRLATEIFQRAVARLPGDGPVTLWDPCCGSGYLLTVLGLLHRRSLRQVIASDVDPAPLELAAKNLALLSPAGLTARELERREQSERFGKPSYLEAAQAARRLRERLTAEGGALPCAIRTADVFDPRALSAVIAGSAPDVVLTDLPYGERTHWEGQVPGQPVAGLLRSLASALPAHAVIAVTDRSRKIPVAPVRALERLKIGTRSAVLVRAADVLEACP</sequence>
<dbReference type="RefSeq" id="WP_062150368.1">
    <property type="nucleotide sequence ID" value="NZ_KQ947988.1"/>
</dbReference>
<dbReference type="Pfam" id="PF11599">
    <property type="entry name" value="AviRa"/>
    <property type="match status" value="1"/>
</dbReference>
<protein>
    <submittedName>
        <fullName evidence="1">rRNA methyltransferase</fullName>
    </submittedName>
</protein>
<dbReference type="STRING" id="146536.AQI70_17115"/>
<keyword evidence="1" id="KW-0489">Methyltransferase</keyword>
<evidence type="ECO:0000313" key="1">
    <source>
        <dbReference type="EMBL" id="KUM74567.1"/>
    </source>
</evidence>
<dbReference type="AlphaFoldDB" id="A0A124H0X9"/>
<dbReference type="EMBL" id="LMWJ01000013">
    <property type="protein sequence ID" value="KUM74567.1"/>
    <property type="molecule type" value="Genomic_DNA"/>
</dbReference>
<dbReference type="SUPFAM" id="SSF53335">
    <property type="entry name" value="S-adenosyl-L-methionine-dependent methyltransferases"/>
    <property type="match status" value="1"/>
</dbReference>
<dbReference type="Gene3D" id="3.40.50.150">
    <property type="entry name" value="Vaccinia Virus protein VP39"/>
    <property type="match status" value="1"/>
</dbReference>
<dbReference type="InterPro" id="IPR029063">
    <property type="entry name" value="SAM-dependent_MTases_sf"/>
</dbReference>
<gene>
    <name evidence="1" type="ORF">AQI70_17115</name>
</gene>
<dbReference type="Proteomes" id="UP000054024">
    <property type="component" value="Unassembled WGS sequence"/>
</dbReference>
<proteinExistence type="predicted"/>
<keyword evidence="1" id="KW-0808">Transferase</keyword>
<keyword evidence="2" id="KW-1185">Reference proteome</keyword>
<dbReference type="GO" id="GO:0032259">
    <property type="term" value="P:methylation"/>
    <property type="evidence" value="ECO:0007669"/>
    <property type="project" value="UniProtKB-KW"/>
</dbReference>
<dbReference type="GO" id="GO:0008168">
    <property type="term" value="F:methyltransferase activity"/>
    <property type="evidence" value="ECO:0007669"/>
    <property type="project" value="UniProtKB-KW"/>
</dbReference>
<dbReference type="OrthoDB" id="3576210at2"/>
<accession>A0A124H0X9</accession>
<reference evidence="1 2" key="1">
    <citation type="submission" date="2015-10" db="EMBL/GenBank/DDBJ databases">
        <title>Draft genome sequence of Streptomyces curacoi DSM 40107, type strain for the species Streptomyces curacoi.</title>
        <authorList>
            <person name="Ruckert C."/>
            <person name="Winkler A."/>
            <person name="Kalinowski J."/>
            <person name="Kampfer P."/>
            <person name="Glaeser S."/>
        </authorList>
    </citation>
    <scope>NUCLEOTIDE SEQUENCE [LARGE SCALE GENOMIC DNA]</scope>
    <source>
        <strain evidence="1 2">DSM 40107</strain>
    </source>
</reference>
<evidence type="ECO:0000313" key="2">
    <source>
        <dbReference type="Proteomes" id="UP000054024"/>
    </source>
</evidence>
<name>A0A124H0X9_9ACTN</name>
<organism evidence="1 2">
    <name type="scientific">Streptomyces curacoi</name>
    <dbReference type="NCBI Taxonomy" id="146536"/>
    <lineage>
        <taxon>Bacteria</taxon>
        <taxon>Bacillati</taxon>
        <taxon>Actinomycetota</taxon>
        <taxon>Actinomycetes</taxon>
        <taxon>Kitasatosporales</taxon>
        <taxon>Streptomycetaceae</taxon>
        <taxon>Streptomyces</taxon>
    </lineage>
</organism>
<comment type="caution">
    <text evidence="1">The sequence shown here is derived from an EMBL/GenBank/DDBJ whole genome shotgun (WGS) entry which is preliminary data.</text>
</comment>
<dbReference type="Gene3D" id="1.10.287.540">
    <property type="entry name" value="Helix hairpin bin"/>
    <property type="match status" value="1"/>
</dbReference>
<dbReference type="InterPro" id="IPR024268">
    <property type="entry name" value="AviRa"/>
</dbReference>